<evidence type="ECO:0000256" key="2">
    <source>
        <dbReference type="SAM" id="Coils"/>
    </source>
</evidence>
<dbReference type="GO" id="GO:0030286">
    <property type="term" value="C:dynein complex"/>
    <property type="evidence" value="ECO:0007669"/>
    <property type="project" value="InterPro"/>
</dbReference>
<sequence length="439" mass="50139">MSGTFPFLGIKSINQSLLIVLIDYLCHLLVIYPIRSYNTTNLLEDLKVLYRTCGIQGKGTTFIFTDQDVKEEAFLEYLNNVLSSGMISNLFNRDEQSEIVSELIPVMKREYPRRPPTPENVMDFFLTRTRQNLHVVLCFSPVGEKFRTRAMKFPGLISGCTIDWFQPWPKEALVAVAEHFLEDYEMISTVEVKASWRKAWAAFMTTYRRAAHVTPKSFLSFINIYKKIYNEKRDEIGESATRMTSGLDKLQEASVAVERMREELSVMEAELAIASEKAQKILEEVTRRAKEAETIKEEVKKVRDKAQVLVNDIAKDKLLAEEKLEAARPALEEAENALNTIKPAHIGDCSGVCICIKMVCMQVVGEKFRTRAMKFPGLISGCTIDWFQPWPKEALVAVAEHFLEDYEMISTVEVKTSLEKGMGSIHDHVAQLCNDYFQR</sequence>
<dbReference type="GO" id="GO:0051959">
    <property type="term" value="F:dynein light intermediate chain binding"/>
    <property type="evidence" value="ECO:0007669"/>
    <property type="project" value="InterPro"/>
</dbReference>
<feature type="domain" description="Dynein heavy chain AAA module D4" evidence="3">
    <location>
        <begin position="358"/>
        <end position="438"/>
    </location>
</feature>
<accession>A0A8J5CXV4</accession>
<evidence type="ECO:0000259" key="3">
    <source>
        <dbReference type="Pfam" id="PF12780"/>
    </source>
</evidence>
<evidence type="ECO:0000313" key="4">
    <source>
        <dbReference type="EMBL" id="KAG0724771.1"/>
    </source>
</evidence>
<proteinExistence type="inferred from homology"/>
<dbReference type="GO" id="GO:0045505">
    <property type="term" value="F:dynein intermediate chain binding"/>
    <property type="evidence" value="ECO:0007669"/>
    <property type="project" value="InterPro"/>
</dbReference>
<evidence type="ECO:0000256" key="1">
    <source>
        <dbReference type="ARBA" id="ARBA00008887"/>
    </source>
</evidence>
<reference evidence="4" key="1">
    <citation type="submission" date="2020-07" db="EMBL/GenBank/DDBJ databases">
        <title>The High-quality genome of the commercially important snow crab, Chionoecetes opilio.</title>
        <authorList>
            <person name="Jeong J.-H."/>
            <person name="Ryu S."/>
        </authorList>
    </citation>
    <scope>NUCLEOTIDE SEQUENCE</scope>
    <source>
        <strain evidence="4">MADBK_172401_WGS</strain>
        <tissue evidence="4">Digestive gland</tissue>
    </source>
</reference>
<gene>
    <name evidence="4" type="primary">Dnah5_2</name>
    <name evidence="4" type="ORF">GWK47_004950</name>
</gene>
<dbReference type="InterPro" id="IPR027417">
    <property type="entry name" value="P-loop_NTPase"/>
</dbReference>
<feature type="domain" description="Dynein heavy chain AAA module D4" evidence="3">
    <location>
        <begin position="34"/>
        <end position="228"/>
    </location>
</feature>
<dbReference type="GO" id="GO:0007018">
    <property type="term" value="P:microtubule-based movement"/>
    <property type="evidence" value="ECO:0007669"/>
    <property type="project" value="InterPro"/>
</dbReference>
<evidence type="ECO:0000313" key="5">
    <source>
        <dbReference type="Proteomes" id="UP000770661"/>
    </source>
</evidence>
<dbReference type="Gene3D" id="1.20.920.20">
    <property type="match status" value="1"/>
</dbReference>
<comment type="caution">
    <text evidence="4">The sequence shown here is derived from an EMBL/GenBank/DDBJ whole genome shotgun (WGS) entry which is preliminary data.</text>
</comment>
<comment type="similarity">
    <text evidence="1">Belongs to the dynein heavy chain family.</text>
</comment>
<keyword evidence="2" id="KW-0175">Coiled coil</keyword>
<dbReference type="PANTHER" id="PTHR46961">
    <property type="entry name" value="DYNEIN HEAVY CHAIN 1, AXONEMAL-LIKE PROTEIN"/>
    <property type="match status" value="1"/>
</dbReference>
<dbReference type="Gene3D" id="3.40.50.300">
    <property type="entry name" value="P-loop containing nucleotide triphosphate hydrolases"/>
    <property type="match status" value="2"/>
</dbReference>
<organism evidence="4 5">
    <name type="scientific">Chionoecetes opilio</name>
    <name type="common">Atlantic snow crab</name>
    <name type="synonym">Cancer opilio</name>
    <dbReference type="NCBI Taxonomy" id="41210"/>
    <lineage>
        <taxon>Eukaryota</taxon>
        <taxon>Metazoa</taxon>
        <taxon>Ecdysozoa</taxon>
        <taxon>Arthropoda</taxon>
        <taxon>Crustacea</taxon>
        <taxon>Multicrustacea</taxon>
        <taxon>Malacostraca</taxon>
        <taxon>Eumalacostraca</taxon>
        <taxon>Eucarida</taxon>
        <taxon>Decapoda</taxon>
        <taxon>Pleocyemata</taxon>
        <taxon>Brachyura</taxon>
        <taxon>Eubrachyura</taxon>
        <taxon>Majoidea</taxon>
        <taxon>Majidae</taxon>
        <taxon>Chionoecetes</taxon>
    </lineage>
</organism>
<keyword evidence="5" id="KW-1185">Reference proteome</keyword>
<dbReference type="InterPro" id="IPR026983">
    <property type="entry name" value="DHC"/>
</dbReference>
<protein>
    <submittedName>
        <fullName evidence="4">Dynein heavy chain 5, axonemal</fullName>
    </submittedName>
</protein>
<feature type="coiled-coil region" evidence="2">
    <location>
        <begin position="250"/>
        <end position="312"/>
    </location>
</feature>
<dbReference type="Proteomes" id="UP000770661">
    <property type="component" value="Unassembled WGS sequence"/>
</dbReference>
<dbReference type="Pfam" id="PF12780">
    <property type="entry name" value="AAA_8"/>
    <property type="match status" value="2"/>
</dbReference>
<dbReference type="OrthoDB" id="10251809at2759"/>
<dbReference type="PANTHER" id="PTHR46961:SF19">
    <property type="entry name" value="DYNEIN HEAVY CHAIN 5, AXONEMAL"/>
    <property type="match status" value="1"/>
</dbReference>
<name>A0A8J5CXV4_CHIOP</name>
<dbReference type="SUPFAM" id="SSF52540">
    <property type="entry name" value="P-loop containing nucleoside triphosphate hydrolases"/>
    <property type="match status" value="1"/>
</dbReference>
<dbReference type="InterPro" id="IPR024317">
    <property type="entry name" value="Dynein_heavy_chain_D4_dom"/>
</dbReference>
<dbReference type="AlphaFoldDB" id="A0A8J5CXV4"/>
<dbReference type="FunFam" id="3.40.50.300:FF:005616">
    <property type="entry name" value="Dynein, axonemal, heavy chain 11"/>
    <property type="match status" value="1"/>
</dbReference>
<dbReference type="EMBL" id="JACEEZ010006448">
    <property type="protein sequence ID" value="KAG0724771.1"/>
    <property type="molecule type" value="Genomic_DNA"/>
</dbReference>